<dbReference type="Pfam" id="PF00903">
    <property type="entry name" value="Glyoxalase"/>
    <property type="match status" value="1"/>
</dbReference>
<reference evidence="2 3" key="1">
    <citation type="submission" date="2013-03" db="EMBL/GenBank/DDBJ databases">
        <title>The Genome Sequence of Enterococcus sulfureus ATCC_49903 (PacBio/Illumina hybrid assembly).</title>
        <authorList>
            <consortium name="The Broad Institute Genomics Platform"/>
            <consortium name="The Broad Institute Genome Sequencing Center for Infectious Disease"/>
            <person name="Earl A."/>
            <person name="Russ C."/>
            <person name="Gilmore M."/>
            <person name="Surin D."/>
            <person name="Walker B."/>
            <person name="Young S."/>
            <person name="Zeng Q."/>
            <person name="Gargeya S."/>
            <person name="Fitzgerald M."/>
            <person name="Haas B."/>
            <person name="Abouelleil A."/>
            <person name="Allen A.W."/>
            <person name="Alvarado L."/>
            <person name="Arachchi H.M."/>
            <person name="Berlin A.M."/>
            <person name="Chapman S.B."/>
            <person name="Gainer-Dewar J."/>
            <person name="Goldberg J."/>
            <person name="Griggs A."/>
            <person name="Gujja S."/>
            <person name="Hansen M."/>
            <person name="Howarth C."/>
            <person name="Imamovic A."/>
            <person name="Ireland A."/>
            <person name="Larimer J."/>
            <person name="McCowan C."/>
            <person name="Murphy C."/>
            <person name="Pearson M."/>
            <person name="Poon T.W."/>
            <person name="Priest M."/>
            <person name="Roberts A."/>
            <person name="Saif S."/>
            <person name="Shea T."/>
            <person name="Sisk P."/>
            <person name="Sykes S."/>
            <person name="Wortman J."/>
            <person name="Nusbaum C."/>
            <person name="Birren B."/>
        </authorList>
    </citation>
    <scope>NUCLEOTIDE SEQUENCE [LARGE SCALE GENOMIC DNA]</scope>
    <source>
        <strain evidence="2 3">ATCC 49903</strain>
    </source>
</reference>
<evidence type="ECO:0000259" key="1">
    <source>
        <dbReference type="PROSITE" id="PS51819"/>
    </source>
</evidence>
<dbReference type="STRING" id="1140003.OMY_00601"/>
<evidence type="ECO:0000313" key="2">
    <source>
        <dbReference type="EMBL" id="EOT87538.1"/>
    </source>
</evidence>
<dbReference type="Proteomes" id="UP000015961">
    <property type="component" value="Unassembled WGS sequence"/>
</dbReference>
<name>S0LAR3_9ENTE</name>
<protein>
    <recommendedName>
        <fullName evidence="1">VOC domain-containing protein</fullName>
    </recommendedName>
</protein>
<dbReference type="PROSITE" id="PS51819">
    <property type="entry name" value="VOC"/>
    <property type="match status" value="1"/>
</dbReference>
<dbReference type="OrthoDB" id="9794917at2"/>
<accession>S0LAR3</accession>
<keyword evidence="3" id="KW-1185">Reference proteome</keyword>
<dbReference type="eggNOG" id="COG0346">
    <property type="taxonomic scope" value="Bacteria"/>
</dbReference>
<sequence>MDIQTVTYMANDYDEAIAYFTQKWDFVLLQDEVQVEYDRRFILLAPTKQATMKLLIKQAKTPDEKALVGRQAGEDVFLFLQTNDFDAEYARLKEKGVIFLKEPEVKPYGTVTIIEDLYGNKWDFIGN</sequence>
<proteinExistence type="predicted"/>
<feature type="domain" description="VOC" evidence="1">
    <location>
        <begin position="2"/>
        <end position="127"/>
    </location>
</feature>
<gene>
    <name evidence="2" type="ORF">I573_00594</name>
</gene>
<dbReference type="SUPFAM" id="SSF54593">
    <property type="entry name" value="Glyoxalase/Bleomycin resistance protein/Dihydroxybiphenyl dioxygenase"/>
    <property type="match status" value="1"/>
</dbReference>
<dbReference type="Gene3D" id="3.10.180.10">
    <property type="entry name" value="2,3-Dihydroxybiphenyl 1,2-Dioxygenase, domain 1"/>
    <property type="match status" value="1"/>
</dbReference>
<evidence type="ECO:0000313" key="3">
    <source>
        <dbReference type="Proteomes" id="UP000015961"/>
    </source>
</evidence>
<dbReference type="PATRIC" id="fig|1140003.3.peg.595"/>
<dbReference type="PANTHER" id="PTHR36437:SF2">
    <property type="entry name" value="GLYOXALASE_BLEOMYCIN RESISTANCE PROTEIN_DIOXYGENASE"/>
    <property type="match status" value="1"/>
</dbReference>
<dbReference type="RefSeq" id="WP_016185092.1">
    <property type="nucleotide sequence ID" value="NZ_ASWO01000001.1"/>
</dbReference>
<comment type="caution">
    <text evidence="2">The sequence shown here is derived from an EMBL/GenBank/DDBJ whole genome shotgun (WGS) entry which is preliminary data.</text>
</comment>
<dbReference type="InterPro" id="IPR029068">
    <property type="entry name" value="Glyas_Bleomycin-R_OHBP_Dase"/>
</dbReference>
<dbReference type="PANTHER" id="PTHR36437">
    <property type="entry name" value="GLYOXALASE/BLEOMYCIN RESISTANCE PROTEIN/DIOXYGENASE"/>
    <property type="match status" value="1"/>
</dbReference>
<dbReference type="InterPro" id="IPR004360">
    <property type="entry name" value="Glyas_Fos-R_dOase_dom"/>
</dbReference>
<dbReference type="EMBL" id="ASWO01000001">
    <property type="protein sequence ID" value="EOT87538.1"/>
    <property type="molecule type" value="Genomic_DNA"/>
</dbReference>
<dbReference type="InterPro" id="IPR037523">
    <property type="entry name" value="VOC_core"/>
</dbReference>
<organism evidence="2 3">
    <name type="scientific">Enterococcus sulfureus ATCC 49903</name>
    <dbReference type="NCBI Taxonomy" id="1140003"/>
    <lineage>
        <taxon>Bacteria</taxon>
        <taxon>Bacillati</taxon>
        <taxon>Bacillota</taxon>
        <taxon>Bacilli</taxon>
        <taxon>Lactobacillales</taxon>
        <taxon>Enterococcaceae</taxon>
        <taxon>Enterococcus</taxon>
    </lineage>
</organism>
<dbReference type="AlphaFoldDB" id="S0LAR3"/>